<reference evidence="9 10" key="1">
    <citation type="submission" date="2019-03" db="EMBL/GenBank/DDBJ databases">
        <title>Genomic Encyclopedia of Type Strains, Phase IV (KMG-IV): sequencing the most valuable type-strain genomes for metagenomic binning, comparative biology and taxonomic classification.</title>
        <authorList>
            <person name="Goeker M."/>
        </authorList>
    </citation>
    <scope>NUCLEOTIDE SEQUENCE [LARGE SCALE GENOMIC DNA]</scope>
    <source>
        <strain evidence="9 10">DSM 100013</strain>
    </source>
</reference>
<dbReference type="PRINTS" id="PR00727">
    <property type="entry name" value="LEADERPTASE"/>
</dbReference>
<dbReference type="InterPro" id="IPR036286">
    <property type="entry name" value="LexA/Signal_pep-like_sf"/>
</dbReference>
<dbReference type="PANTHER" id="PTHR43390:SF1">
    <property type="entry name" value="CHLOROPLAST PROCESSING PEPTIDASE"/>
    <property type="match status" value="1"/>
</dbReference>
<dbReference type="GO" id="GO:0005886">
    <property type="term" value="C:plasma membrane"/>
    <property type="evidence" value="ECO:0007669"/>
    <property type="project" value="UniProtKB-SubCell"/>
</dbReference>
<evidence type="ECO:0000256" key="7">
    <source>
        <dbReference type="RuleBase" id="RU362042"/>
    </source>
</evidence>
<dbReference type="InterPro" id="IPR019533">
    <property type="entry name" value="Peptidase_S26"/>
</dbReference>
<protein>
    <recommendedName>
        <fullName evidence="4 7">Signal peptidase I</fullName>
        <ecNumber evidence="4 7">3.4.21.89</ecNumber>
    </recommendedName>
</protein>
<dbReference type="Pfam" id="PF10502">
    <property type="entry name" value="Peptidase_S26"/>
    <property type="match status" value="1"/>
</dbReference>
<dbReference type="EC" id="3.4.21.89" evidence="4 7"/>
<dbReference type="Proteomes" id="UP000295504">
    <property type="component" value="Unassembled WGS sequence"/>
</dbReference>
<feature type="active site" evidence="6">
    <location>
        <position position="35"/>
    </location>
</feature>
<dbReference type="PANTHER" id="PTHR43390">
    <property type="entry name" value="SIGNAL PEPTIDASE I"/>
    <property type="match status" value="1"/>
</dbReference>
<comment type="caution">
    <text evidence="9">The sequence shown here is derived from an EMBL/GenBank/DDBJ whole genome shotgun (WGS) entry which is preliminary data.</text>
</comment>
<keyword evidence="7" id="KW-0812">Transmembrane</keyword>
<dbReference type="GO" id="GO:0009003">
    <property type="term" value="F:signal peptidase activity"/>
    <property type="evidence" value="ECO:0007669"/>
    <property type="project" value="UniProtKB-EC"/>
</dbReference>
<dbReference type="OrthoDB" id="9802919at2"/>
<comment type="catalytic activity">
    <reaction evidence="1 7">
        <text>Cleavage of hydrophobic, N-terminal signal or leader sequences from secreted and periplasmic proteins.</text>
        <dbReference type="EC" id="3.4.21.89"/>
    </reaction>
</comment>
<organism evidence="9 10">
    <name type="scientific">Serpentinicella alkaliphila</name>
    <dbReference type="NCBI Taxonomy" id="1734049"/>
    <lineage>
        <taxon>Bacteria</taxon>
        <taxon>Bacillati</taxon>
        <taxon>Bacillota</taxon>
        <taxon>Clostridia</taxon>
        <taxon>Peptostreptococcales</taxon>
        <taxon>Natronincolaceae</taxon>
        <taxon>Serpentinicella</taxon>
    </lineage>
</organism>
<dbReference type="SUPFAM" id="SSF51306">
    <property type="entry name" value="LexA/Signal peptidase"/>
    <property type="match status" value="1"/>
</dbReference>
<keyword evidence="5 7" id="KW-0378">Hydrolase</keyword>
<dbReference type="Gene3D" id="2.10.109.10">
    <property type="entry name" value="Umud Fragment, subunit A"/>
    <property type="match status" value="1"/>
</dbReference>
<dbReference type="InterPro" id="IPR019757">
    <property type="entry name" value="Pept_S26A_signal_pept_1_Lys-AS"/>
</dbReference>
<dbReference type="AlphaFoldDB" id="A0A4R2TG09"/>
<comment type="similarity">
    <text evidence="3 7">Belongs to the peptidase S26 family.</text>
</comment>
<gene>
    <name evidence="9" type="ORF">EDD79_101944</name>
</gene>
<evidence type="ECO:0000256" key="4">
    <source>
        <dbReference type="ARBA" id="ARBA00013208"/>
    </source>
</evidence>
<evidence type="ECO:0000256" key="2">
    <source>
        <dbReference type="ARBA" id="ARBA00004401"/>
    </source>
</evidence>
<dbReference type="CDD" id="cd06530">
    <property type="entry name" value="S26_SPase_I"/>
    <property type="match status" value="1"/>
</dbReference>
<accession>A0A4R2TG09</accession>
<evidence type="ECO:0000313" key="9">
    <source>
        <dbReference type="EMBL" id="TCQ02071.1"/>
    </source>
</evidence>
<keyword evidence="7" id="KW-1133">Transmembrane helix</keyword>
<proteinExistence type="inferred from homology"/>
<evidence type="ECO:0000256" key="3">
    <source>
        <dbReference type="ARBA" id="ARBA00009370"/>
    </source>
</evidence>
<dbReference type="EMBL" id="SLYC01000019">
    <property type="protein sequence ID" value="TCQ02071.1"/>
    <property type="molecule type" value="Genomic_DNA"/>
</dbReference>
<dbReference type="GO" id="GO:0006465">
    <property type="term" value="P:signal peptide processing"/>
    <property type="evidence" value="ECO:0007669"/>
    <property type="project" value="InterPro"/>
</dbReference>
<feature type="transmembrane region" description="Helical" evidence="7">
    <location>
        <begin position="6"/>
        <end position="26"/>
    </location>
</feature>
<evidence type="ECO:0000256" key="5">
    <source>
        <dbReference type="ARBA" id="ARBA00022801"/>
    </source>
</evidence>
<dbReference type="RefSeq" id="WP_132848614.1">
    <property type="nucleotide sequence ID" value="NZ_CP058648.1"/>
</dbReference>
<keyword evidence="7" id="KW-0472">Membrane</keyword>
<evidence type="ECO:0000256" key="6">
    <source>
        <dbReference type="PIRSR" id="PIRSR600223-1"/>
    </source>
</evidence>
<evidence type="ECO:0000313" key="10">
    <source>
        <dbReference type="Proteomes" id="UP000295504"/>
    </source>
</evidence>
<name>A0A4R2TG09_9FIRM</name>
<evidence type="ECO:0000259" key="8">
    <source>
        <dbReference type="Pfam" id="PF10502"/>
    </source>
</evidence>
<dbReference type="GO" id="GO:0004252">
    <property type="term" value="F:serine-type endopeptidase activity"/>
    <property type="evidence" value="ECO:0007669"/>
    <property type="project" value="InterPro"/>
</dbReference>
<evidence type="ECO:0000256" key="1">
    <source>
        <dbReference type="ARBA" id="ARBA00000677"/>
    </source>
</evidence>
<dbReference type="PROSITE" id="PS00760">
    <property type="entry name" value="SPASE_I_2"/>
    <property type="match status" value="1"/>
</dbReference>
<dbReference type="NCBIfam" id="TIGR02227">
    <property type="entry name" value="sigpep_I_bact"/>
    <property type="match status" value="1"/>
</dbReference>
<keyword evidence="7" id="KW-0645">Protease</keyword>
<keyword evidence="10" id="KW-1185">Reference proteome</keyword>
<feature type="active site" evidence="6">
    <location>
        <position position="82"/>
    </location>
</feature>
<feature type="domain" description="Peptidase S26" evidence="8">
    <location>
        <begin position="5"/>
        <end position="163"/>
    </location>
</feature>
<dbReference type="InterPro" id="IPR000223">
    <property type="entry name" value="Pept_S26A_signal_pept_1"/>
</dbReference>
<comment type="subcellular location">
    <subcellularLocation>
        <location evidence="2">Cell membrane</location>
        <topology evidence="2">Single-pass type II membrane protein</topology>
    </subcellularLocation>
    <subcellularLocation>
        <location evidence="7">Membrane</location>
        <topology evidence="7">Single-pass type II membrane protein</topology>
    </subcellularLocation>
</comment>
<sequence>MKKEIIEWIKVIAISCIIAFIITIFVKPTIVKQYSMSPTLNNNDFLLINRLLYTRGTPERGDIIVFRSNIKTDSGRDKLLIKRVIALPGEKITIHDGLVYINDNLLEEEYLQDVFTSGQIDLVVPKNKLFAMGDNRGNSLDSRDSALGLVDNEQIIGKAFLRLYPFNKLGYLY</sequence>